<dbReference type="GO" id="GO:0046872">
    <property type="term" value="F:metal ion binding"/>
    <property type="evidence" value="ECO:0007669"/>
    <property type="project" value="UniProtKB-KW"/>
</dbReference>
<dbReference type="InterPro" id="IPR020937">
    <property type="entry name" value="SecA_CS"/>
</dbReference>
<dbReference type="Gene3D" id="1.10.3060.10">
    <property type="entry name" value="Helical scaffold and wing domains of SecA"/>
    <property type="match status" value="1"/>
</dbReference>
<dbReference type="InterPro" id="IPR014018">
    <property type="entry name" value="SecA_motor_DEAD"/>
</dbReference>
<comment type="subcellular location">
    <subcellularLocation>
        <location evidence="2">Membrane</location>
        <topology evidence="2">Peripheral membrane protein</topology>
    </subcellularLocation>
</comment>
<dbReference type="SUPFAM" id="SSF52540">
    <property type="entry name" value="P-loop containing nucleoside triphosphate hydrolases"/>
    <property type="match status" value="2"/>
</dbReference>
<keyword evidence="14" id="KW-0472">Membrane</keyword>
<dbReference type="GO" id="GO:0017038">
    <property type="term" value="P:protein import"/>
    <property type="evidence" value="ECO:0007669"/>
    <property type="project" value="InterPro"/>
</dbReference>
<evidence type="ECO:0000256" key="13">
    <source>
        <dbReference type="ARBA" id="ARBA00023010"/>
    </source>
</evidence>
<dbReference type="InterPro" id="IPR014001">
    <property type="entry name" value="Helicase_ATP-bd"/>
</dbReference>
<proteinExistence type="inferred from homology"/>
<accession>A0A6J6W1F5</accession>
<dbReference type="SMART" id="SM00958">
    <property type="entry name" value="SecA_PP_bind"/>
    <property type="match status" value="1"/>
</dbReference>
<dbReference type="GO" id="GO:0005524">
    <property type="term" value="F:ATP binding"/>
    <property type="evidence" value="ECO:0007669"/>
    <property type="project" value="UniProtKB-KW"/>
</dbReference>
<keyword evidence="12" id="KW-1278">Translocase</keyword>
<keyword evidence="8" id="KW-0547">Nucleotide-binding</keyword>
<dbReference type="CDD" id="cd17928">
    <property type="entry name" value="DEXDc_SecA"/>
    <property type="match status" value="1"/>
</dbReference>
<keyword evidence="7" id="KW-0479">Metal-binding</keyword>
<keyword evidence="9" id="KW-0862">Zinc</keyword>
<evidence type="ECO:0000256" key="2">
    <source>
        <dbReference type="ARBA" id="ARBA00004170"/>
    </source>
</evidence>
<dbReference type="FunFam" id="3.40.50.300:FF:000334">
    <property type="entry name" value="Protein translocase subunit SecA"/>
    <property type="match status" value="1"/>
</dbReference>
<dbReference type="NCBIfam" id="TIGR00963">
    <property type="entry name" value="secA"/>
    <property type="match status" value="1"/>
</dbReference>
<dbReference type="InterPro" id="IPR011130">
    <property type="entry name" value="SecA_preprotein_X-link_dom"/>
</dbReference>
<evidence type="ECO:0000256" key="11">
    <source>
        <dbReference type="ARBA" id="ARBA00022927"/>
    </source>
</evidence>
<evidence type="ECO:0000256" key="7">
    <source>
        <dbReference type="ARBA" id="ARBA00022723"/>
    </source>
</evidence>
<dbReference type="GO" id="GO:0031522">
    <property type="term" value="C:cell envelope Sec protein transport complex"/>
    <property type="evidence" value="ECO:0007669"/>
    <property type="project" value="TreeGrafter"/>
</dbReference>
<name>A0A6J6W1F5_9ZZZZ</name>
<dbReference type="Pfam" id="PF07516">
    <property type="entry name" value="SecA_SW"/>
    <property type="match status" value="1"/>
</dbReference>
<dbReference type="PANTHER" id="PTHR30612:SF0">
    <property type="entry name" value="CHLOROPLAST PROTEIN-TRANSPORTING ATPASE"/>
    <property type="match status" value="1"/>
</dbReference>
<evidence type="ECO:0000259" key="17">
    <source>
        <dbReference type="PROSITE" id="PS51196"/>
    </source>
</evidence>
<evidence type="ECO:0000256" key="15">
    <source>
        <dbReference type="SAM" id="MobiDB-lite"/>
    </source>
</evidence>
<reference evidence="18" key="1">
    <citation type="submission" date="2020-05" db="EMBL/GenBank/DDBJ databases">
        <authorList>
            <person name="Chiriac C."/>
            <person name="Salcher M."/>
            <person name="Ghai R."/>
            <person name="Kavagutti S V."/>
        </authorList>
    </citation>
    <scope>NUCLEOTIDE SEQUENCE</scope>
</reference>
<keyword evidence="5" id="KW-1003">Cell membrane</keyword>
<evidence type="ECO:0000256" key="3">
    <source>
        <dbReference type="ARBA" id="ARBA00007650"/>
    </source>
</evidence>
<protein>
    <submittedName>
        <fullName evidence="18">Unannotated protein</fullName>
    </submittedName>
</protein>
<dbReference type="PROSITE" id="PS51196">
    <property type="entry name" value="SECA_MOTOR_DEAD"/>
    <property type="match status" value="1"/>
</dbReference>
<evidence type="ECO:0000256" key="5">
    <source>
        <dbReference type="ARBA" id="ARBA00022475"/>
    </source>
</evidence>
<dbReference type="InterPro" id="IPR004027">
    <property type="entry name" value="SEC_C_motif"/>
</dbReference>
<dbReference type="InterPro" id="IPR027417">
    <property type="entry name" value="P-loop_NTPase"/>
</dbReference>
<gene>
    <name evidence="18" type="ORF">UFOPK2958_00252</name>
</gene>
<dbReference type="PROSITE" id="PS01312">
    <property type="entry name" value="SECA"/>
    <property type="match status" value="1"/>
</dbReference>
<keyword evidence="11" id="KW-0653">Protein transport</keyword>
<sequence>MSLLSKVLRAGEGKRVRQLQELVAPINALSDEMAALSDAALQAKTSEFKARFADGETLDDLLIEAYAVVREAATRVLGQRHYDVQLMGGMALHFGWIAEMKTGEGKTLVSTLPVYLNALSGEGVHVVTVNDYLAARDAEWMGRLHRWLGLTVGRVGPDVDDFDAKRAAYACDVTYGTNTELGFDYLRDNMARSLEQMVQRGHNFAIVDEVDSILIDEARTPLIISGPADDVTKLYYQFASIVRTLTRDKDYEVDEEKKTVIPTESGIEKVERALGVTNLYDAVSTNYVHQLTQALRSKELFYRDKDYLVDGGEVKIIDEFTGRTLDGRRWNDGLHQAVEAKERVRIQDENHTWATVTLQNYFRLYGKLAGMTGTAETEAAEFGTTYGLTVVPIPTHRPPQRDDRPDLIFKTEEAKFAAIVEEVVDRNAAGQPVLLGTASVEKSELLSKAFAQAGIAHEVLNAKQHFREAEIVSQAGRIGAVTVATNMAGRGVDIILGGNFEGLAQRDVQAEGFQPGADGYDEALTASLAKWKPICDAEGIKVRESGGLYVLGTERHESRRIDNQLRGRSGRQGDPGTSRFYLSLEDELLRLFATGAISWVMDRTMPDDEPIEAKMVTKAIERAQNTVEGRNGEIRKDVLKYDEVMNEQRKVIYGRRYQILEGEDLHGRALELITDKMAEVVAVHCADEYAEEWNVSDIVLAARNYYPTTVTEAQVAALSDRDELEELLVEDALNFYKNKCDGYPGEGGMAEAIERDVMLQILDQRWRDHLSDMDHLRDGIHLRAMAQQDPLVAWQREGFAMFEQLLTSVDDDFVRFITHIETIAAPSNDSALDGAVTNVDAAPVESSKVPNPSGPAPKNAGVVKEKIGRNDPCFCGSSKKFKQCHGRP</sequence>
<dbReference type="Gene3D" id="3.40.50.300">
    <property type="entry name" value="P-loop containing nucleotide triphosphate hydrolases"/>
    <property type="match status" value="2"/>
</dbReference>
<dbReference type="PANTHER" id="PTHR30612">
    <property type="entry name" value="SECA INNER MEMBRANE COMPONENT OF SEC PROTEIN SECRETION SYSTEM"/>
    <property type="match status" value="1"/>
</dbReference>
<evidence type="ECO:0000256" key="14">
    <source>
        <dbReference type="ARBA" id="ARBA00023136"/>
    </source>
</evidence>
<evidence type="ECO:0000256" key="12">
    <source>
        <dbReference type="ARBA" id="ARBA00022967"/>
    </source>
</evidence>
<dbReference type="CDD" id="cd18803">
    <property type="entry name" value="SF2_C_secA"/>
    <property type="match status" value="1"/>
</dbReference>
<dbReference type="InterPro" id="IPR000185">
    <property type="entry name" value="SecA"/>
</dbReference>
<dbReference type="SUPFAM" id="SSF81886">
    <property type="entry name" value="Helical scaffold and wing domains of SecA"/>
    <property type="match status" value="1"/>
</dbReference>
<dbReference type="GO" id="GO:0005886">
    <property type="term" value="C:plasma membrane"/>
    <property type="evidence" value="ECO:0007669"/>
    <property type="project" value="TreeGrafter"/>
</dbReference>
<dbReference type="Pfam" id="PF21090">
    <property type="entry name" value="P-loop_SecA"/>
    <property type="match status" value="1"/>
</dbReference>
<comment type="similarity">
    <text evidence="3">Belongs to the SecA family.</text>
</comment>
<evidence type="ECO:0000256" key="1">
    <source>
        <dbReference type="ARBA" id="ARBA00001947"/>
    </source>
</evidence>
<keyword evidence="4" id="KW-0813">Transport</keyword>
<dbReference type="Pfam" id="PF02810">
    <property type="entry name" value="SEC-C"/>
    <property type="match status" value="1"/>
</dbReference>
<dbReference type="InterPro" id="IPR036266">
    <property type="entry name" value="SecA_Wing/Scaffold_sf"/>
</dbReference>
<comment type="cofactor">
    <cofactor evidence="1">
        <name>Zn(2+)</name>
        <dbReference type="ChEBI" id="CHEBI:29105"/>
    </cofactor>
</comment>
<evidence type="ECO:0000256" key="8">
    <source>
        <dbReference type="ARBA" id="ARBA00022741"/>
    </source>
</evidence>
<dbReference type="FunFam" id="3.90.1440.10:FF:000002">
    <property type="entry name" value="Protein translocase subunit SecA"/>
    <property type="match status" value="1"/>
</dbReference>
<dbReference type="InterPro" id="IPR044722">
    <property type="entry name" value="SecA_SF2_C"/>
</dbReference>
<dbReference type="GO" id="GO:0043952">
    <property type="term" value="P:protein transport by the Sec complex"/>
    <property type="evidence" value="ECO:0007669"/>
    <property type="project" value="TreeGrafter"/>
</dbReference>
<evidence type="ECO:0000259" key="16">
    <source>
        <dbReference type="PROSITE" id="PS51192"/>
    </source>
</evidence>
<dbReference type="InterPro" id="IPR011115">
    <property type="entry name" value="SecA_DEAD"/>
</dbReference>
<evidence type="ECO:0000313" key="18">
    <source>
        <dbReference type="EMBL" id="CAB4776883.1"/>
    </source>
</evidence>
<feature type="region of interest" description="Disordered" evidence="15">
    <location>
        <begin position="844"/>
        <end position="863"/>
    </location>
</feature>
<dbReference type="Pfam" id="PF07517">
    <property type="entry name" value="SecA_DEAD"/>
    <property type="match status" value="1"/>
</dbReference>
<keyword evidence="13" id="KW-0811">Translocation</keyword>
<dbReference type="PRINTS" id="PR00906">
    <property type="entry name" value="SECA"/>
</dbReference>
<feature type="domain" description="Helicase ATP-binding" evidence="16">
    <location>
        <begin position="87"/>
        <end position="246"/>
    </location>
</feature>
<keyword evidence="10" id="KW-0067">ATP-binding</keyword>
<evidence type="ECO:0000256" key="4">
    <source>
        <dbReference type="ARBA" id="ARBA00022448"/>
    </source>
</evidence>
<dbReference type="NCBIfam" id="NF009538">
    <property type="entry name" value="PRK12904.1"/>
    <property type="match status" value="1"/>
</dbReference>
<dbReference type="GO" id="GO:0005829">
    <property type="term" value="C:cytosol"/>
    <property type="evidence" value="ECO:0007669"/>
    <property type="project" value="TreeGrafter"/>
</dbReference>
<organism evidence="18">
    <name type="scientific">freshwater metagenome</name>
    <dbReference type="NCBI Taxonomy" id="449393"/>
    <lineage>
        <taxon>unclassified sequences</taxon>
        <taxon>metagenomes</taxon>
        <taxon>ecological metagenomes</taxon>
    </lineage>
</organism>
<dbReference type="FunFam" id="3.40.50.300:FF:000113">
    <property type="entry name" value="Preprotein translocase subunit SecA"/>
    <property type="match status" value="1"/>
</dbReference>
<dbReference type="Pfam" id="PF01043">
    <property type="entry name" value="SecA_PP_bind"/>
    <property type="match status" value="1"/>
</dbReference>
<evidence type="ECO:0000256" key="10">
    <source>
        <dbReference type="ARBA" id="ARBA00022840"/>
    </source>
</evidence>
<evidence type="ECO:0000256" key="6">
    <source>
        <dbReference type="ARBA" id="ARBA00022490"/>
    </source>
</evidence>
<dbReference type="HAMAP" id="MF_01382">
    <property type="entry name" value="SecA"/>
    <property type="match status" value="1"/>
</dbReference>
<dbReference type="SMART" id="SM00957">
    <property type="entry name" value="SecA_DEAD"/>
    <property type="match status" value="1"/>
</dbReference>
<dbReference type="Gene3D" id="3.90.1440.10">
    <property type="entry name" value="SecA, preprotein cross-linking domain"/>
    <property type="match status" value="1"/>
</dbReference>
<dbReference type="AlphaFoldDB" id="A0A6J6W1F5"/>
<dbReference type="GO" id="GO:0006605">
    <property type="term" value="P:protein targeting"/>
    <property type="evidence" value="ECO:0007669"/>
    <property type="project" value="InterPro"/>
</dbReference>
<dbReference type="SUPFAM" id="SSF81767">
    <property type="entry name" value="Pre-protein crosslinking domain of SecA"/>
    <property type="match status" value="1"/>
</dbReference>
<dbReference type="InterPro" id="IPR011116">
    <property type="entry name" value="SecA_Wing/Scaffold"/>
</dbReference>
<evidence type="ECO:0000256" key="9">
    <source>
        <dbReference type="ARBA" id="ARBA00022833"/>
    </source>
</evidence>
<dbReference type="GO" id="GO:0006886">
    <property type="term" value="P:intracellular protein transport"/>
    <property type="evidence" value="ECO:0007669"/>
    <property type="project" value="InterPro"/>
</dbReference>
<dbReference type="EMBL" id="CAFAAB010000016">
    <property type="protein sequence ID" value="CAB4776883.1"/>
    <property type="molecule type" value="Genomic_DNA"/>
</dbReference>
<dbReference type="InterPro" id="IPR036670">
    <property type="entry name" value="SecA_X-link_sf"/>
</dbReference>
<keyword evidence="6" id="KW-0963">Cytoplasm</keyword>
<dbReference type="PROSITE" id="PS51192">
    <property type="entry name" value="HELICASE_ATP_BIND_1"/>
    <property type="match status" value="1"/>
</dbReference>
<feature type="domain" description="SecA family profile" evidence="17">
    <location>
        <begin position="1"/>
        <end position="612"/>
    </location>
</feature>